<evidence type="ECO:0000259" key="4">
    <source>
        <dbReference type="PROSITE" id="PS50836"/>
    </source>
</evidence>
<feature type="chain" id="PRO_5014425574" description="Protein Skeletor" evidence="3">
    <location>
        <begin position="23"/>
        <end position="1619"/>
    </location>
</feature>
<dbReference type="InterPro" id="IPR005018">
    <property type="entry name" value="DOMON_domain"/>
</dbReference>
<dbReference type="InterPro" id="IPR052126">
    <property type="entry name" value="Spindle_Org/Thrombomodulin"/>
</dbReference>
<dbReference type="SMART" id="SM00686">
    <property type="entry name" value="DM13"/>
    <property type="match status" value="2"/>
</dbReference>
<feature type="region of interest" description="Disordered" evidence="2">
    <location>
        <begin position="1462"/>
        <end position="1486"/>
    </location>
</feature>
<evidence type="ECO:0000313" key="6">
    <source>
        <dbReference type="EMBL" id="PNF21442.1"/>
    </source>
</evidence>
<dbReference type="InParanoid" id="A0A2J7PYP9"/>
<dbReference type="PROSITE" id="PS50836">
    <property type="entry name" value="DOMON"/>
    <property type="match status" value="1"/>
</dbReference>
<keyword evidence="3" id="KW-0732">Signal</keyword>
<feature type="compositionally biased region" description="Polar residues" evidence="2">
    <location>
        <begin position="1536"/>
        <end position="1546"/>
    </location>
</feature>
<feature type="region of interest" description="Disordered" evidence="2">
    <location>
        <begin position="696"/>
        <end position="731"/>
    </location>
</feature>
<feature type="signal peptide" evidence="3">
    <location>
        <begin position="1"/>
        <end position="22"/>
    </location>
</feature>
<accession>A0A2J7PYP9</accession>
<dbReference type="PANTHER" id="PTHR24036">
    <property type="entry name" value="SKELETOR-RELATED"/>
    <property type="match status" value="1"/>
</dbReference>
<feature type="compositionally biased region" description="Basic and acidic residues" evidence="2">
    <location>
        <begin position="1549"/>
        <end position="1562"/>
    </location>
</feature>
<dbReference type="InterPro" id="IPR045266">
    <property type="entry name" value="DOH_DOMON"/>
</dbReference>
<dbReference type="CDD" id="cd09631">
    <property type="entry name" value="DOMON_DOH"/>
    <property type="match status" value="1"/>
</dbReference>
<evidence type="ECO:0008006" key="8">
    <source>
        <dbReference type="Google" id="ProtNLM"/>
    </source>
</evidence>
<evidence type="ECO:0000259" key="5">
    <source>
        <dbReference type="PROSITE" id="PS51549"/>
    </source>
</evidence>
<feature type="domain" description="DM13" evidence="5">
    <location>
        <begin position="29"/>
        <end position="136"/>
    </location>
</feature>
<dbReference type="Pfam" id="PF10517">
    <property type="entry name" value="DM13"/>
    <property type="match status" value="2"/>
</dbReference>
<organism evidence="6 7">
    <name type="scientific">Cryptotermes secundus</name>
    <dbReference type="NCBI Taxonomy" id="105785"/>
    <lineage>
        <taxon>Eukaryota</taxon>
        <taxon>Metazoa</taxon>
        <taxon>Ecdysozoa</taxon>
        <taxon>Arthropoda</taxon>
        <taxon>Hexapoda</taxon>
        <taxon>Insecta</taxon>
        <taxon>Pterygota</taxon>
        <taxon>Neoptera</taxon>
        <taxon>Polyneoptera</taxon>
        <taxon>Dictyoptera</taxon>
        <taxon>Blattodea</taxon>
        <taxon>Blattoidea</taxon>
        <taxon>Termitoidae</taxon>
        <taxon>Kalotermitidae</taxon>
        <taxon>Cryptotermitinae</taxon>
        <taxon>Cryptotermes</taxon>
    </lineage>
</organism>
<evidence type="ECO:0000313" key="7">
    <source>
        <dbReference type="Proteomes" id="UP000235965"/>
    </source>
</evidence>
<feature type="compositionally biased region" description="Polar residues" evidence="2">
    <location>
        <begin position="466"/>
        <end position="475"/>
    </location>
</feature>
<feature type="domain" description="DOMON" evidence="4">
    <location>
        <begin position="280"/>
        <end position="412"/>
    </location>
</feature>
<dbReference type="Pfam" id="PF03351">
    <property type="entry name" value="DOMON"/>
    <property type="match status" value="1"/>
</dbReference>
<dbReference type="OrthoDB" id="2448405at2759"/>
<proteinExistence type="predicted"/>
<dbReference type="EMBL" id="NEVH01020342">
    <property type="protein sequence ID" value="PNF21442.1"/>
    <property type="molecule type" value="Genomic_DNA"/>
</dbReference>
<evidence type="ECO:0000256" key="3">
    <source>
        <dbReference type="SAM" id="SignalP"/>
    </source>
</evidence>
<feature type="domain" description="DM13" evidence="5">
    <location>
        <begin position="145"/>
        <end position="251"/>
    </location>
</feature>
<protein>
    <recommendedName>
        <fullName evidence="8">Protein Skeletor</fullName>
    </recommendedName>
</protein>
<keyword evidence="7" id="KW-1185">Reference proteome</keyword>
<keyword evidence="1" id="KW-0677">Repeat</keyword>
<reference evidence="6 7" key="1">
    <citation type="submission" date="2017-12" db="EMBL/GenBank/DDBJ databases">
        <title>Hemimetabolous genomes reveal molecular basis of termite eusociality.</title>
        <authorList>
            <person name="Harrison M.C."/>
            <person name="Jongepier E."/>
            <person name="Robertson H.M."/>
            <person name="Arning N."/>
            <person name="Bitard-Feildel T."/>
            <person name="Chao H."/>
            <person name="Childers C.P."/>
            <person name="Dinh H."/>
            <person name="Doddapaneni H."/>
            <person name="Dugan S."/>
            <person name="Gowin J."/>
            <person name="Greiner C."/>
            <person name="Han Y."/>
            <person name="Hu H."/>
            <person name="Hughes D.S.T."/>
            <person name="Huylmans A.-K."/>
            <person name="Kemena C."/>
            <person name="Kremer L.P.M."/>
            <person name="Lee S.L."/>
            <person name="Lopez-Ezquerra A."/>
            <person name="Mallet L."/>
            <person name="Monroy-Kuhn J.M."/>
            <person name="Moser A."/>
            <person name="Murali S.C."/>
            <person name="Muzny D.M."/>
            <person name="Otani S."/>
            <person name="Piulachs M.-D."/>
            <person name="Poelchau M."/>
            <person name="Qu J."/>
            <person name="Schaub F."/>
            <person name="Wada-Katsumata A."/>
            <person name="Worley K.C."/>
            <person name="Xie Q."/>
            <person name="Ylla G."/>
            <person name="Poulsen M."/>
            <person name="Gibbs R.A."/>
            <person name="Schal C."/>
            <person name="Richards S."/>
            <person name="Belles X."/>
            <person name="Korb J."/>
            <person name="Bornberg-Bauer E."/>
        </authorList>
    </citation>
    <scope>NUCLEOTIDE SEQUENCE [LARGE SCALE GENOMIC DNA]</scope>
    <source>
        <tissue evidence="6">Whole body</tissue>
    </source>
</reference>
<dbReference type="Pfam" id="PF25489">
    <property type="entry name" value="At5g54830"/>
    <property type="match status" value="1"/>
</dbReference>
<feature type="compositionally biased region" description="Acidic residues" evidence="2">
    <location>
        <begin position="708"/>
        <end position="723"/>
    </location>
</feature>
<dbReference type="InterPro" id="IPR019545">
    <property type="entry name" value="DM13_domain"/>
</dbReference>
<gene>
    <name evidence="6" type="ORF">B7P43_G13542</name>
</gene>
<dbReference type="SMART" id="SM00664">
    <property type="entry name" value="DoH"/>
    <property type="match status" value="1"/>
</dbReference>
<dbReference type="InterPro" id="IPR057443">
    <property type="entry name" value="At5g54830-like"/>
</dbReference>
<name>A0A2J7PYP9_9NEOP</name>
<dbReference type="Proteomes" id="UP000235965">
    <property type="component" value="Unassembled WGS sequence"/>
</dbReference>
<comment type="caution">
    <text evidence="6">The sequence shown here is derived from an EMBL/GenBank/DDBJ whole genome shotgun (WGS) entry which is preliminary data.</text>
</comment>
<dbReference type="FunCoup" id="A0A2J7PYP9">
    <property type="interactions" value="37"/>
</dbReference>
<sequence>MWGRTVLLSIAVFLATAKLSTAQAPGYYGKYIGKLKTLHHSVTGEVFAVDARTLHIRDFTYDGEGPAAFFYAGNSKAPSASGFRINDERGSPQPLQRYVKKHVTITLPDGKTLHNIKWFSVWCDEFSVNFGDVKIPKNLDYPRPQKIDQLNGVHLVSSDPIVVVDAQTLLIPNFSYDGEAPDAKFWVGRGNRPSPQGIRVPDENGKEVPLRRYDRKTIVLTLPGDLTVFDIGHFGVWCEAFTVDFGHIRIPSGLNVPPSLKMLGVAPQSKLNCEVLWDELAFEVRWAVAGDSVVMQLVSKLEDGEYMSFGLSGDDARSKMIGGDVVVAWVDKTTLKGYADDYFLDSKSQCAGTRGSCPDERLRENTGNVRLLNAAMVNGYSIVTYQRPLKAQDELDIDIVPNSTQPIIWAIGPLNSRNEVSYHSLANKRDVLLNFGRAPKWNCPIPETDSTPAAAAARPSSEHQAPEQQLRSSAEPTARNRTRTTYSAQATPAPAPKTDAWEIPAIQCYEPEDGIFYAQMGPTGGKHGYPAITGHVGWGISWYINGLLIPEINVVRGKTYTFVVEGGLDPETPARYHPFYITDDPVGGYEHKTPEERTAVRIFAGARQNRRGDVYPTGTGRLCNWKSDPNQPPADEFASFGAYQRTLTLECDQGEPGIVQWTPDKNTPDTVYYQCFTHRYLGWKINVLDTCDATPAASNPIPLRVPASEEDLEDSEDDDEEGELQSRPSIQVSTRVKPNGVYFNMKDNFSKQTEHKYIPLKEFANRPSDTQHNFHQDFPFLYEPITTTRSVVLDEGNIRNALLPPPVLLKDPTYSTQYTGQVQNASNDNPVAQALVRDSYFPQTIPVKDSDAIWVKTRHSADKTNPSGLNIQPPQETPVSSIQVIPSGPVIQNVQQNFTAPEPQQPATEVTVDPKRKPVLHATTPLPVISFSLVSDSKQAPDVEASATSSVNVTSENRLTSGDIQVKVPVIPIALTPGMINLHTTRIPQGYGRIPVFPQIMFQRPMQPYNFMSHLRHPVPHRGFHRPPVSVYHPQYATSASNQHNFIIKKPYYRPTPRPMTITPQFHLPIGKTRIPLQQSSTSIKTYHFTLAPSIQTLKLRKVSSTTSTSTTTPLPAPTQAPNLIQDGAATIKPSPSIPPSDVVMLKPLNSNIPVAINTGFNPHSVVVEGGFKPIITSKNVEAQDRSVVDEEVLEVKEKPEASTNKTEEAIVEELASEIVAVIAEEERKDNPFQGQEPEMFEPMFIPSPPDRNAAQNSSDIKKPILAEDLTPPVAHMNHRHSLQPSRKNVYPFMMIRPRPGLARRPLYPSNIVPPFRIPVRGGSPTFRYQQADDYTEDETPMAAERMDSYLPPIDSSIPSGVAVTYDGKSVASIPPAPIAIKNIRVPLGTADLIRGMPQFAPFQGEIPPPVPDVISPENIPQLSKENQQQAQTLPEQFKRQNDAFPHPPPIERTQLLLIQQDSEELNSDSSEIKEVTTASKGNKLKKQTIKKPVSIKEEGEIMSTVDDRWPFSTNLEGVKQMEESTITIAELDGTTLKQTADQSPIQPAERRERRSAHHEPGHVGYDYQHSGHDHSSHQNSAHNHSNYHDHSQHKQSRATSVTVSSVLLILSPIVINYL</sequence>
<feature type="region of interest" description="Disordered" evidence="2">
    <location>
        <begin position="1532"/>
        <end position="1599"/>
    </location>
</feature>
<dbReference type="PANTHER" id="PTHR24036:SF13">
    <property type="entry name" value="PROTEIN SKELETOR, ISOFORMS D_E"/>
    <property type="match status" value="1"/>
</dbReference>
<dbReference type="PROSITE" id="PS51549">
    <property type="entry name" value="DM13"/>
    <property type="match status" value="2"/>
</dbReference>
<feature type="region of interest" description="Disordered" evidence="2">
    <location>
        <begin position="444"/>
        <end position="497"/>
    </location>
</feature>
<evidence type="ECO:0000256" key="1">
    <source>
        <dbReference type="ARBA" id="ARBA00022737"/>
    </source>
</evidence>
<evidence type="ECO:0000256" key="2">
    <source>
        <dbReference type="SAM" id="MobiDB-lite"/>
    </source>
</evidence>